<protein>
    <submittedName>
        <fullName evidence="1">Uncharacterized protein</fullName>
    </submittedName>
</protein>
<accession>A0ACC0TVD3</accession>
<comment type="caution">
    <text evidence="1">The sequence shown here is derived from an EMBL/GenBank/DDBJ whole genome shotgun (WGS) entry which is preliminary data.</text>
</comment>
<organism evidence="1 2">
    <name type="scientific">Russula earlei</name>
    <dbReference type="NCBI Taxonomy" id="71964"/>
    <lineage>
        <taxon>Eukaryota</taxon>
        <taxon>Fungi</taxon>
        <taxon>Dikarya</taxon>
        <taxon>Basidiomycota</taxon>
        <taxon>Agaricomycotina</taxon>
        <taxon>Agaricomycetes</taxon>
        <taxon>Russulales</taxon>
        <taxon>Russulaceae</taxon>
        <taxon>Russula</taxon>
    </lineage>
</organism>
<reference evidence="1" key="1">
    <citation type="submission" date="2021-03" db="EMBL/GenBank/DDBJ databases">
        <title>Evolutionary priming and transition to the ectomycorrhizal habit in an iconic lineage of mushroom-forming fungi: is preadaptation a requirement?</title>
        <authorList>
            <consortium name="DOE Joint Genome Institute"/>
            <person name="Looney B.P."/>
            <person name="Miyauchi S."/>
            <person name="Morin E."/>
            <person name="Drula E."/>
            <person name="Courty P.E."/>
            <person name="Chicoki N."/>
            <person name="Fauchery L."/>
            <person name="Kohler A."/>
            <person name="Kuo A."/>
            <person name="LaButti K."/>
            <person name="Pangilinan J."/>
            <person name="Lipzen A."/>
            <person name="Riley R."/>
            <person name="Andreopoulos W."/>
            <person name="He G."/>
            <person name="Johnson J."/>
            <person name="Barry K.W."/>
            <person name="Grigoriev I.V."/>
            <person name="Nagy L."/>
            <person name="Hibbett D."/>
            <person name="Henrissat B."/>
            <person name="Matheny P.B."/>
            <person name="Labbe J."/>
            <person name="Martin A.F."/>
        </authorList>
    </citation>
    <scope>NUCLEOTIDE SEQUENCE</scope>
    <source>
        <strain evidence="1">BPL698</strain>
    </source>
</reference>
<keyword evidence="2" id="KW-1185">Reference proteome</keyword>
<dbReference type="EMBL" id="JAGFNK010000421">
    <property type="protein sequence ID" value="KAI9450639.1"/>
    <property type="molecule type" value="Genomic_DNA"/>
</dbReference>
<evidence type="ECO:0000313" key="2">
    <source>
        <dbReference type="Proteomes" id="UP001207468"/>
    </source>
</evidence>
<sequence length="269" mass="29733">MGDPTQETADTADQRVFDRPPSLLNGGFGDFMDVFNCPDDALNADARRNDLEMSVDSFAKPMTAFYRNEADRKLIVAVIGSGCSDGHFHGPHGAASCIVELENRARRRQERVPWLESAVPKPDDCRLTPGLSCISSACEDNDRKRLCAASFGALVLLRRIDDDASRFIREQSNMDTPDFRTSQYHPGLTLLASLNFGLLGAIPIRRSSRLLSIAETLDRSKLGHAPRSLGYRRLPGGRDRPACYAGLSLFLTREDNTHLCQTHAKENPA</sequence>
<evidence type="ECO:0000313" key="1">
    <source>
        <dbReference type="EMBL" id="KAI9450639.1"/>
    </source>
</evidence>
<gene>
    <name evidence="1" type="ORF">F5148DRAFT_1152731</name>
</gene>
<proteinExistence type="predicted"/>
<dbReference type="Proteomes" id="UP001207468">
    <property type="component" value="Unassembled WGS sequence"/>
</dbReference>
<name>A0ACC0TVD3_9AGAM</name>